<protein>
    <submittedName>
        <fullName evidence="2">Uncharacterized protein</fullName>
    </submittedName>
</protein>
<sequence length="610" mass="65596">MTDKAATAWRIELPAKGDLVFHRDQPVETGWLPWGDGFKLRPAALAALGRVQAHPPLAALMINGGTAEVSAATIALRQKLEQLLHATGPFARPAAAPLDGLPGRDLARAIPEAREARKPRRPWWGHLPGNKGSTAAPPALTVLKDPDRLLAALARYRRETEVPRACAGDTRLRGPMTALGRLQLAGGAEVTLRFDPDGGLHLDFHERGPECAVMLQPVTDVVDPKPGAAQVVRAAPPLPDTRAPALRRLLLQARALQIACALRAHCHPMPPRVEIGSRHDCLPEESVTLALAASGWDLELPARLQELEALFDRKEVGPDFGTFFAAEGIRVTLRRRPATPDIQACRDIEAPLPREWRANPLPGLPRWTYSGEGGAPSTPAGAMPFALEPADAQRFQAAGWTASQAPVLAGLPATERERFLDWLAGPRDPRALPEPLVQRYLEGIEFRLLADPGAVTEITALAAEVARLAARTAPGSRIGQAAADLWDWLGATGARPLRPLLSEGPCSVLVQTGRSLALNGALSRSELRALAPQLLAAAERPADPDALAAGLPDPLRLRAPDVPLRLRYASLSGACDRAELPRLPDGKPVPDPRRSMRLLRLVRDCAQNAR</sequence>
<evidence type="ECO:0000313" key="2">
    <source>
        <dbReference type="EMBL" id="SDE42744.1"/>
    </source>
</evidence>
<evidence type="ECO:0000313" key="3">
    <source>
        <dbReference type="Proteomes" id="UP000183812"/>
    </source>
</evidence>
<feature type="region of interest" description="Disordered" evidence="1">
    <location>
        <begin position="120"/>
        <end position="139"/>
    </location>
</feature>
<dbReference type="Proteomes" id="UP000183812">
    <property type="component" value="Unassembled WGS sequence"/>
</dbReference>
<organism evidence="2 3">
    <name type="scientific">Rhodobacter capsulatus</name>
    <name type="common">Rhodopseudomonas capsulata</name>
    <dbReference type="NCBI Taxonomy" id="1061"/>
    <lineage>
        <taxon>Bacteria</taxon>
        <taxon>Pseudomonadati</taxon>
        <taxon>Pseudomonadota</taxon>
        <taxon>Alphaproteobacteria</taxon>
        <taxon>Rhodobacterales</taxon>
        <taxon>Rhodobacter group</taxon>
        <taxon>Rhodobacter</taxon>
    </lineage>
</organism>
<name>A0A1G7CTJ0_RHOCA</name>
<evidence type="ECO:0000256" key="1">
    <source>
        <dbReference type="SAM" id="MobiDB-lite"/>
    </source>
</evidence>
<dbReference type="EMBL" id="FNAY01000001">
    <property type="protein sequence ID" value="SDE42744.1"/>
    <property type="molecule type" value="Genomic_DNA"/>
</dbReference>
<proteinExistence type="predicted"/>
<dbReference type="AlphaFoldDB" id="A0A1G7CTJ0"/>
<dbReference type="RefSeq" id="WP_074552578.1">
    <property type="nucleotide sequence ID" value="NZ_CP119563.1"/>
</dbReference>
<accession>A0A1G7CTJ0</accession>
<gene>
    <name evidence="2" type="ORF">SAMN04244550_00378</name>
</gene>
<reference evidence="2 3" key="1">
    <citation type="submission" date="2016-10" db="EMBL/GenBank/DDBJ databases">
        <authorList>
            <person name="de Groot N.N."/>
        </authorList>
    </citation>
    <scope>NUCLEOTIDE SEQUENCE [LARGE SCALE GENOMIC DNA]</scope>
    <source>
        <strain evidence="3">DSM 938 / 37b4</strain>
    </source>
</reference>